<proteinExistence type="predicted"/>
<dbReference type="Proteomes" id="UP000321659">
    <property type="component" value="Unassembled WGS sequence"/>
</dbReference>
<comment type="caution">
    <text evidence="3">The sequence shown here is derived from an EMBL/GenBank/DDBJ whole genome shotgun (WGS) entry which is preliminary data.</text>
</comment>
<evidence type="ECO:0000256" key="1">
    <source>
        <dbReference type="SAM" id="Phobius"/>
    </source>
</evidence>
<keyword evidence="1" id="KW-0812">Transmembrane</keyword>
<protein>
    <submittedName>
        <fullName evidence="3">Beta-D-GlcNAc beta-1,3-galactosyltransferase</fullName>
        <ecNumber evidence="3">2.4.1.-</ecNumber>
    </submittedName>
</protein>
<dbReference type="GO" id="GO:0008417">
    <property type="term" value="F:fucosyltransferase activity"/>
    <property type="evidence" value="ECO:0007669"/>
    <property type="project" value="TreeGrafter"/>
</dbReference>
<dbReference type="Gene3D" id="3.90.550.10">
    <property type="entry name" value="Spore Coat Polysaccharide Biosynthesis Protein SpsA, Chain A"/>
    <property type="match status" value="1"/>
</dbReference>
<keyword evidence="1" id="KW-1133">Transmembrane helix</keyword>
<dbReference type="PANTHER" id="PTHR22916:SF69">
    <property type="entry name" value="BIFUNCTIONAL GLYCOSYLTRANSFERASE PGTA"/>
    <property type="match status" value="1"/>
</dbReference>
<keyword evidence="3" id="KW-0328">Glycosyltransferase</keyword>
<evidence type="ECO:0000313" key="4">
    <source>
        <dbReference type="Proteomes" id="UP000321659"/>
    </source>
</evidence>
<dbReference type="AlphaFoldDB" id="A0A5C6MAN5"/>
<dbReference type="RefSeq" id="WP_146302556.1">
    <property type="nucleotide sequence ID" value="NZ_JANXKZ010000005.1"/>
</dbReference>
<dbReference type="SUPFAM" id="SSF53448">
    <property type="entry name" value="Nucleotide-diphospho-sugar transferases"/>
    <property type="match status" value="1"/>
</dbReference>
<gene>
    <name evidence="3" type="ORF">LABALGLTS371_06900</name>
</gene>
<organism evidence="3 4">
    <name type="scientific">Dellaglioa algida</name>
    <dbReference type="NCBI Taxonomy" id="105612"/>
    <lineage>
        <taxon>Bacteria</taxon>
        <taxon>Bacillati</taxon>
        <taxon>Bacillota</taxon>
        <taxon>Bacilli</taxon>
        <taxon>Lactobacillales</taxon>
        <taxon>Lactobacillaceae</taxon>
        <taxon>Dellaglioa</taxon>
    </lineage>
</organism>
<dbReference type="EMBL" id="SRRQ01000004">
    <property type="protein sequence ID" value="TWW11175.1"/>
    <property type="molecule type" value="Genomic_DNA"/>
</dbReference>
<reference evidence="3 4" key="1">
    <citation type="submission" date="2019-04" db="EMBL/GenBank/DDBJ databases">
        <title>In vitro growth and metabolic characteristics of meat-borne Lactobacillus algidus strains.</title>
        <authorList>
            <person name="Sade E."/>
            <person name="Per J."/>
            <person name="Tytti H."/>
            <person name="Johanna B.K."/>
        </authorList>
    </citation>
    <scope>NUCLEOTIDE SEQUENCE [LARGE SCALE GENOMIC DNA]</scope>
    <source>
        <strain evidence="3 4">LTS37-1</strain>
    </source>
</reference>
<dbReference type="PANTHER" id="PTHR22916">
    <property type="entry name" value="GLYCOSYLTRANSFERASE"/>
    <property type="match status" value="1"/>
</dbReference>
<dbReference type="InterPro" id="IPR001173">
    <property type="entry name" value="Glyco_trans_2-like"/>
</dbReference>
<keyword evidence="3" id="KW-0808">Transferase</keyword>
<keyword evidence="1" id="KW-0472">Membrane</keyword>
<feature type="transmembrane region" description="Helical" evidence="1">
    <location>
        <begin position="277"/>
        <end position="295"/>
    </location>
</feature>
<dbReference type="EC" id="2.4.1.-" evidence="3"/>
<evidence type="ECO:0000313" key="3">
    <source>
        <dbReference type="EMBL" id="TWW11175.1"/>
    </source>
</evidence>
<feature type="domain" description="Glycosyltransferase 2-like" evidence="2">
    <location>
        <begin position="3"/>
        <end position="168"/>
    </location>
</feature>
<name>A0A5C6MAN5_9LACO</name>
<dbReference type="InterPro" id="IPR029044">
    <property type="entry name" value="Nucleotide-diphossugar_trans"/>
</dbReference>
<sequence length="313" mass="35898">MISVIMCVYNEPVSVLNKSIESILAQTYSNFEFIIVVDNPNAADQIHLLQAKLNTNKNVKVIINDTNIGLVNSLNKGVSWAKGEFIARMDADDIAFSDRFELEMNFLKKNNFDFVSSIANIIDENDEILITRRKEKDIINQNIISKLLKIKNVTVHPTWLFKKSILKTIHEYRSVDSAEDYDFVGRVMEKKFKIGILGVPTLKYRFNEKSISRKNALRQFFVAKNVSNALKDMTLSETSPSDLNKINGKITKETESRFAEAIINGVSFKRNKNVHSLITFLVTVVSAKYLIYFSFSKYFSSLKRKIIIRKDVE</sequence>
<evidence type="ECO:0000259" key="2">
    <source>
        <dbReference type="Pfam" id="PF00535"/>
    </source>
</evidence>
<dbReference type="Pfam" id="PF00535">
    <property type="entry name" value="Glycos_transf_2"/>
    <property type="match status" value="1"/>
</dbReference>
<accession>A0A5C6MAN5</accession>